<organism evidence="2">
    <name type="scientific">Musa balbisiana</name>
    <name type="common">Banana</name>
    <dbReference type="NCBI Taxonomy" id="52838"/>
    <lineage>
        <taxon>Eukaryota</taxon>
        <taxon>Viridiplantae</taxon>
        <taxon>Streptophyta</taxon>
        <taxon>Embryophyta</taxon>
        <taxon>Tracheophyta</taxon>
        <taxon>Spermatophyta</taxon>
        <taxon>Magnoliopsida</taxon>
        <taxon>Liliopsida</taxon>
        <taxon>Zingiberales</taxon>
        <taxon>Musaceae</taxon>
        <taxon>Musa</taxon>
    </lineage>
</organism>
<accession>Q1EP46</accession>
<dbReference type="AlphaFoldDB" id="Q1EP46"/>
<evidence type="ECO:0000313" key="2">
    <source>
        <dbReference type="EMBL" id="ABF70111.1"/>
    </source>
</evidence>
<dbReference type="PANTHER" id="PTHR35505">
    <property type="entry name" value="OS01G0600300 PROTEIN"/>
    <property type="match status" value="1"/>
</dbReference>
<name>Q1EP46_MUSBA</name>
<gene>
    <name evidence="2" type="ORF">MBP_91N22.10</name>
</gene>
<evidence type="ECO:0000256" key="1">
    <source>
        <dbReference type="SAM" id="MobiDB-lite"/>
    </source>
</evidence>
<proteinExistence type="predicted"/>
<protein>
    <submittedName>
        <fullName evidence="2">Uncharacterized protein</fullName>
    </submittedName>
</protein>
<dbReference type="PANTHER" id="PTHR35505:SF1">
    <property type="entry name" value="SNF2 DOMAIN PROTEIN"/>
    <property type="match status" value="1"/>
</dbReference>
<sequence length="565" mass="63493">MDSIIVESPTAAEPSLHFGPLAGSGFYSMLKESVDRFLVEVQRETCDFAAFRSIFFRLLQCSVDPPLEVIWFYSALGYHEAIRLKKDALDRVSAVRDLLQLLSACSASCDGPKSVALLAPVVSELYHCVKEEKKMSGKVAKKLRKEIGGLAEALVSYISICSGQSSDGKELSYGYLQPCFVDVIRVWTVQHFGRGDGLSVLFPLVTDEIRVCFEQERCGIDYLAGVVVVEALLLSLSLKVQVDGSPRLDLQKELRLWAISSISVFQNCVSFGRSFLPMTEFTDLLITEAAVEPTDASYDHFGEYINQRLSSTEESWLRNILYDAVILADYSFLNPGVEVEHFSDSMMNLVVRRLIVTHEAIRIVRDKGDNSKAISYTNAFSTSCVPSSLIKWATYQNEWSFIPYEIIRSSCSYLLLAEWLVVLEEQGLKLFDDNISELHSKLTIKEYDGMSNTAKFDSGSNSTDGDIYFFDNTGNVDENAADDDQDMEITDAAFLSAARSMKSEASKGRRKRKEWGYERDESQMKFVKYKIHDNSVKEQLSTQAVDRMSSDSETENPPTPDEMEE</sequence>
<reference evidence="2" key="1">
    <citation type="submission" date="2006-06" db="EMBL/GenBank/DDBJ databases">
        <authorList>
            <person name="Town C.D."/>
            <person name="Ronning C.M."/>
            <person name="Cheung F."/>
            <person name="Haas B.J."/>
            <person name="Althoff R."/>
            <person name="Arbogast T."/>
            <person name="Hine E."/>
            <person name="Piffanelli P."/>
            <person name="Tallon L.J."/>
        </authorList>
    </citation>
    <scope>NUCLEOTIDE SEQUENCE</scope>
</reference>
<dbReference type="EMBL" id="AC186755">
    <property type="protein sequence ID" value="ABF70111.1"/>
    <property type="molecule type" value="Genomic_DNA"/>
</dbReference>
<feature type="region of interest" description="Disordered" evidence="1">
    <location>
        <begin position="537"/>
        <end position="565"/>
    </location>
</feature>